<proteinExistence type="inferred from homology"/>
<dbReference type="GO" id="GO:0071949">
    <property type="term" value="F:FAD binding"/>
    <property type="evidence" value="ECO:0007669"/>
    <property type="project" value="InterPro"/>
</dbReference>
<comment type="similarity">
    <text evidence="1">Belongs to the oxygen-dependent FAD-linked oxidoreductase family.</text>
</comment>
<dbReference type="InterPro" id="IPR006094">
    <property type="entry name" value="Oxid_FAD_bind_N"/>
</dbReference>
<dbReference type="EMBL" id="KZ678152">
    <property type="protein sequence ID" value="PSN59824.1"/>
    <property type="molecule type" value="Genomic_DNA"/>
</dbReference>
<evidence type="ECO:0000313" key="7">
    <source>
        <dbReference type="Proteomes" id="UP000240883"/>
    </source>
</evidence>
<dbReference type="GO" id="GO:0016491">
    <property type="term" value="F:oxidoreductase activity"/>
    <property type="evidence" value="ECO:0007669"/>
    <property type="project" value="UniProtKB-KW"/>
</dbReference>
<evidence type="ECO:0000256" key="1">
    <source>
        <dbReference type="ARBA" id="ARBA00005466"/>
    </source>
</evidence>
<dbReference type="PANTHER" id="PTHR42973">
    <property type="entry name" value="BINDING OXIDOREDUCTASE, PUTATIVE (AFU_ORTHOLOGUE AFUA_1G17690)-RELATED"/>
    <property type="match status" value="1"/>
</dbReference>
<evidence type="ECO:0000259" key="5">
    <source>
        <dbReference type="PROSITE" id="PS51387"/>
    </source>
</evidence>
<dbReference type="SUPFAM" id="SSF56176">
    <property type="entry name" value="FAD-binding/transporter-associated domain-like"/>
    <property type="match status" value="1"/>
</dbReference>
<keyword evidence="7" id="KW-1185">Reference proteome</keyword>
<dbReference type="STRING" id="1448308.A0A2T2N343"/>
<feature type="domain" description="FAD-binding PCMH-type" evidence="5">
    <location>
        <begin position="39"/>
        <end position="208"/>
    </location>
</feature>
<evidence type="ECO:0000313" key="6">
    <source>
        <dbReference type="EMBL" id="PSN59824.1"/>
    </source>
</evidence>
<dbReference type="AlphaFoldDB" id="A0A2T2N343"/>
<gene>
    <name evidence="6" type="ORF">BS50DRAFT_604971</name>
</gene>
<dbReference type="Gene3D" id="3.30.465.10">
    <property type="match status" value="1"/>
</dbReference>
<organism evidence="6 7">
    <name type="scientific">Corynespora cassiicola Philippines</name>
    <dbReference type="NCBI Taxonomy" id="1448308"/>
    <lineage>
        <taxon>Eukaryota</taxon>
        <taxon>Fungi</taxon>
        <taxon>Dikarya</taxon>
        <taxon>Ascomycota</taxon>
        <taxon>Pezizomycotina</taxon>
        <taxon>Dothideomycetes</taxon>
        <taxon>Pleosporomycetidae</taxon>
        <taxon>Pleosporales</taxon>
        <taxon>Corynesporascaceae</taxon>
        <taxon>Corynespora</taxon>
    </lineage>
</organism>
<keyword evidence="4" id="KW-0560">Oxidoreductase</keyword>
<keyword evidence="3" id="KW-0274">FAD</keyword>
<evidence type="ECO:0000256" key="3">
    <source>
        <dbReference type="ARBA" id="ARBA00022827"/>
    </source>
</evidence>
<dbReference type="Proteomes" id="UP000240883">
    <property type="component" value="Unassembled WGS sequence"/>
</dbReference>
<keyword evidence="2" id="KW-0285">Flavoprotein</keyword>
<dbReference type="InterPro" id="IPR016169">
    <property type="entry name" value="FAD-bd_PCMH_sub2"/>
</dbReference>
<dbReference type="PROSITE" id="PS51387">
    <property type="entry name" value="FAD_PCMH"/>
    <property type="match status" value="1"/>
</dbReference>
<dbReference type="PANTHER" id="PTHR42973:SF54">
    <property type="entry name" value="FAD-BINDING PCMH-TYPE DOMAIN-CONTAINING PROTEIN"/>
    <property type="match status" value="1"/>
</dbReference>
<name>A0A2T2N343_CORCC</name>
<dbReference type="InterPro" id="IPR036318">
    <property type="entry name" value="FAD-bd_PCMH-like_sf"/>
</dbReference>
<sequence>MPSSALETLSPLLKTLSPSIVLTPEKDEYRKHSATFSAHKEKHPAVVLAPSTVDEVATIVEFLYKTGLDFNVRGWGFKGATATDVLISMIRFDNFEYDVEKKVAQVGVGLRWIDVVERMVEVDPEYSVVVARTPAIGVAGTITTAGLSWMSTEYGCCADPINFLDAEVVKYDGSVVLASSEPELLWALRGGGGGFGVITKLYLRAHYYPTHVWSGMILVPRSQSESLLADVEAFLDTKPHPKVNMFVYFCPERLLHTILEPGQPVPKDDVVIIHAYDAFGEAHGRKTFEWALKREGVIDQTKVVDAVELMKMQRKAYALDNADHNRGKFKTLYAPMGVASLTKEEMLKAVQWKENLGATDKEIQQLSVVIFEFSVTRSPLGASSEIAWPRPVDMNHLLLIIVNAPANGSEGQEKLISKLLLEAPEIILGEKAELAMVNPAGLEPYHDTKKSYGQHYDKLMDLRKKYDPARRFKGLVNP</sequence>
<protein>
    <submittedName>
        <fullName evidence="6">FAD-binding domain-containing protein</fullName>
    </submittedName>
</protein>
<reference evidence="6 7" key="1">
    <citation type="journal article" date="2018" name="Front. Microbiol.">
        <title>Genome-Wide Analysis of Corynespora cassiicola Leaf Fall Disease Putative Effectors.</title>
        <authorList>
            <person name="Lopez D."/>
            <person name="Ribeiro S."/>
            <person name="Label P."/>
            <person name="Fumanal B."/>
            <person name="Venisse J.S."/>
            <person name="Kohler A."/>
            <person name="de Oliveira R.R."/>
            <person name="Labutti K."/>
            <person name="Lipzen A."/>
            <person name="Lail K."/>
            <person name="Bauer D."/>
            <person name="Ohm R.A."/>
            <person name="Barry K.W."/>
            <person name="Spatafora J."/>
            <person name="Grigoriev I.V."/>
            <person name="Martin F.M."/>
            <person name="Pujade-Renaud V."/>
        </authorList>
    </citation>
    <scope>NUCLEOTIDE SEQUENCE [LARGE SCALE GENOMIC DNA]</scope>
    <source>
        <strain evidence="6 7">Philippines</strain>
    </source>
</reference>
<evidence type="ECO:0000256" key="2">
    <source>
        <dbReference type="ARBA" id="ARBA00022630"/>
    </source>
</evidence>
<dbReference type="Pfam" id="PF01565">
    <property type="entry name" value="FAD_binding_4"/>
    <property type="match status" value="1"/>
</dbReference>
<dbReference type="InterPro" id="IPR016166">
    <property type="entry name" value="FAD-bd_PCMH"/>
</dbReference>
<dbReference type="OrthoDB" id="2151789at2759"/>
<evidence type="ECO:0000256" key="4">
    <source>
        <dbReference type="ARBA" id="ARBA00023002"/>
    </source>
</evidence>
<dbReference type="InterPro" id="IPR050416">
    <property type="entry name" value="FAD-linked_Oxidoreductase"/>
</dbReference>
<accession>A0A2T2N343</accession>